<feature type="compositionally biased region" description="Low complexity" evidence="1">
    <location>
        <begin position="30"/>
        <end position="42"/>
    </location>
</feature>
<dbReference type="RefSeq" id="WP_189251330.1">
    <property type="nucleotide sequence ID" value="NZ_BMQJ01000042.1"/>
</dbReference>
<evidence type="ECO:0000259" key="2">
    <source>
        <dbReference type="Pfam" id="PF01814"/>
    </source>
</evidence>
<dbReference type="CDD" id="cd12108">
    <property type="entry name" value="Hr-like"/>
    <property type="match status" value="1"/>
</dbReference>
<proteinExistence type="predicted"/>
<feature type="region of interest" description="Disordered" evidence="1">
    <location>
        <begin position="30"/>
        <end position="69"/>
    </location>
</feature>
<organism evidence="3 4">
    <name type="scientific">Streptosporangium pseudovulgare</name>
    <dbReference type="NCBI Taxonomy" id="35765"/>
    <lineage>
        <taxon>Bacteria</taxon>
        <taxon>Bacillati</taxon>
        <taxon>Actinomycetota</taxon>
        <taxon>Actinomycetes</taxon>
        <taxon>Streptosporangiales</taxon>
        <taxon>Streptosporangiaceae</taxon>
        <taxon>Streptosporangium</taxon>
    </lineage>
</organism>
<gene>
    <name evidence="3" type="ORF">GCM10010140_76950</name>
</gene>
<comment type="caution">
    <text evidence="3">The sequence shown here is derived from an EMBL/GenBank/DDBJ whole genome shotgun (WGS) entry which is preliminary data.</text>
</comment>
<dbReference type="EMBL" id="BMQJ01000042">
    <property type="protein sequence ID" value="GGQ35566.1"/>
    <property type="molecule type" value="Genomic_DNA"/>
</dbReference>
<dbReference type="InterPro" id="IPR012312">
    <property type="entry name" value="Hemerythrin-like"/>
</dbReference>
<evidence type="ECO:0000256" key="1">
    <source>
        <dbReference type="SAM" id="MobiDB-lite"/>
    </source>
</evidence>
<dbReference type="PANTHER" id="PTHR39966">
    <property type="entry name" value="BLL2471 PROTEIN-RELATED"/>
    <property type="match status" value="1"/>
</dbReference>
<evidence type="ECO:0000313" key="3">
    <source>
        <dbReference type="EMBL" id="GGQ35566.1"/>
    </source>
</evidence>
<sequence length="253" mass="28145">MDVVGDSPSPAVRRRDLLGLPVLALGAVAGPRPAARADGADPSPTPGGPSGEGAESPEEVPVTPPEDLMREHGVLKRVLLVYREGMRRIGRGEPVPSRELHEGARIIREFIEQYHEENEEKHVFPRLRQAGRLTGTVDTLRLQHQRGRVLTARILKATGPAGAPGARARRRLVADMAAFIRMYEPHEAREDTVVFPAFRDLLPPRELLELSEVFEEDEHRRFGPNGFADMVNRVADIEKNLGIYDLARFTPRV</sequence>
<dbReference type="Gene3D" id="1.20.120.520">
    <property type="entry name" value="nmb1532 protein domain like"/>
    <property type="match status" value="1"/>
</dbReference>
<dbReference type="Pfam" id="PF01814">
    <property type="entry name" value="Hemerythrin"/>
    <property type="match status" value="1"/>
</dbReference>
<dbReference type="PANTHER" id="PTHR39966:SF1">
    <property type="entry name" value="HEMERYTHRIN-LIKE DOMAIN-CONTAINING PROTEIN"/>
    <property type="match status" value="1"/>
</dbReference>
<name>A0ABQ2RMF3_9ACTN</name>
<reference evidence="4" key="1">
    <citation type="journal article" date="2019" name="Int. J. Syst. Evol. Microbiol.">
        <title>The Global Catalogue of Microorganisms (GCM) 10K type strain sequencing project: providing services to taxonomists for standard genome sequencing and annotation.</title>
        <authorList>
            <consortium name="The Broad Institute Genomics Platform"/>
            <consortium name="The Broad Institute Genome Sequencing Center for Infectious Disease"/>
            <person name="Wu L."/>
            <person name="Ma J."/>
        </authorList>
    </citation>
    <scope>NUCLEOTIDE SEQUENCE [LARGE SCALE GENOMIC DNA]</scope>
    <source>
        <strain evidence="4">JCM 3115</strain>
    </source>
</reference>
<evidence type="ECO:0000313" key="4">
    <source>
        <dbReference type="Proteomes" id="UP000611554"/>
    </source>
</evidence>
<dbReference type="InterPro" id="IPR006311">
    <property type="entry name" value="TAT_signal"/>
</dbReference>
<feature type="domain" description="Hemerythrin-like" evidence="2">
    <location>
        <begin position="65"/>
        <end position="197"/>
    </location>
</feature>
<protein>
    <recommendedName>
        <fullName evidence="2">Hemerythrin-like domain-containing protein</fullName>
    </recommendedName>
</protein>
<keyword evidence="4" id="KW-1185">Reference proteome</keyword>
<dbReference type="PROSITE" id="PS51318">
    <property type="entry name" value="TAT"/>
    <property type="match status" value="1"/>
</dbReference>
<dbReference type="Proteomes" id="UP000611554">
    <property type="component" value="Unassembled WGS sequence"/>
</dbReference>
<accession>A0ABQ2RMF3</accession>